<feature type="compositionally biased region" description="Polar residues" evidence="1">
    <location>
        <begin position="1"/>
        <end position="11"/>
    </location>
</feature>
<sequence length="236" mass="25363">MEIMSESSNPLTIFPGGTVMGMSFTPDGDSRPTPTGEESVPPASEQVPVPAEIPAIVRVVWEIDAHAEPLTDLQTGQLFTLHMTGDAAQMLTGHAPDELVNAMRDTAESDPESLTALPFQLPNDDGLDFLKQLGRVVWSDEIEGVAVLYETNAMLTAADMADAPADPQERQAYLEKKTAGQERSRFVVAATRTEAWSVVHPRFDTDPEHIEQGPALVADLLQLITNGINGGSNTAS</sequence>
<evidence type="ECO:0000313" key="2">
    <source>
        <dbReference type="EMBL" id="NMW86824.1"/>
    </source>
</evidence>
<dbReference type="Proteomes" id="UP000553981">
    <property type="component" value="Unassembled WGS sequence"/>
</dbReference>
<name>A0A7Y0UGC2_9ACTO</name>
<evidence type="ECO:0000256" key="1">
    <source>
        <dbReference type="SAM" id="MobiDB-lite"/>
    </source>
</evidence>
<dbReference type="AlphaFoldDB" id="A0A7Y0UGC2"/>
<evidence type="ECO:0000313" key="3">
    <source>
        <dbReference type="Proteomes" id="UP000553981"/>
    </source>
</evidence>
<gene>
    <name evidence="2" type="ORF">HHJ67_03515</name>
</gene>
<dbReference type="EMBL" id="JABCUI010000001">
    <property type="protein sequence ID" value="NMW86824.1"/>
    <property type="molecule type" value="Genomic_DNA"/>
</dbReference>
<accession>A0A7Y0UGC2</accession>
<feature type="region of interest" description="Disordered" evidence="1">
    <location>
        <begin position="1"/>
        <end position="47"/>
    </location>
</feature>
<protein>
    <submittedName>
        <fullName evidence="2">Uncharacterized protein</fullName>
    </submittedName>
</protein>
<reference evidence="2 3" key="1">
    <citation type="submission" date="2020-04" db="EMBL/GenBank/DDBJ databases">
        <title>Antimicrobial susceptibility and clonality of vaginal-derived multi-drug resistant Mobiluncus isolates in China.</title>
        <authorList>
            <person name="Zhang X."/>
        </authorList>
    </citation>
    <scope>NUCLEOTIDE SEQUENCE [LARGE SCALE GENOMIC DNA]</scope>
    <source>
        <strain evidence="2 3">19</strain>
    </source>
</reference>
<comment type="caution">
    <text evidence="2">The sequence shown here is derived from an EMBL/GenBank/DDBJ whole genome shotgun (WGS) entry which is preliminary data.</text>
</comment>
<proteinExistence type="predicted"/>
<organism evidence="2 3">
    <name type="scientific">Mobiluncus curtisii</name>
    <dbReference type="NCBI Taxonomy" id="2051"/>
    <lineage>
        <taxon>Bacteria</taxon>
        <taxon>Bacillati</taxon>
        <taxon>Actinomycetota</taxon>
        <taxon>Actinomycetes</taxon>
        <taxon>Actinomycetales</taxon>
        <taxon>Actinomycetaceae</taxon>
        <taxon>Mobiluncus</taxon>
    </lineage>
</organism>